<feature type="region of interest" description="Disordered" evidence="13">
    <location>
        <begin position="1"/>
        <end position="197"/>
    </location>
</feature>
<evidence type="ECO:0000256" key="10">
    <source>
        <dbReference type="ARBA" id="ARBA00023204"/>
    </source>
</evidence>
<keyword evidence="6" id="KW-0227">DNA damage</keyword>
<name>A0ABP1QA91_9HEXA</name>
<evidence type="ECO:0000313" key="16">
    <source>
        <dbReference type="Proteomes" id="UP001642540"/>
    </source>
</evidence>
<dbReference type="SUPFAM" id="SSF52540">
    <property type="entry name" value="P-loop containing nucleoside triphosphate hydrolases"/>
    <property type="match status" value="1"/>
</dbReference>
<keyword evidence="4" id="KW-0158">Chromosome</keyword>
<reference evidence="15 16" key="1">
    <citation type="submission" date="2024-08" db="EMBL/GenBank/DDBJ databases">
        <authorList>
            <person name="Cucini C."/>
            <person name="Frati F."/>
        </authorList>
    </citation>
    <scope>NUCLEOTIDE SEQUENCE [LARGE SCALE GENOMIC DNA]</scope>
</reference>
<dbReference type="PANTHER" id="PTHR19306">
    <property type="entry name" value="STRUCTURAL MAINTENANCE OF CHROMOSOMES 5,6 SMC5, SMC6"/>
    <property type="match status" value="1"/>
</dbReference>
<dbReference type="EMBL" id="CAXLJM020000027">
    <property type="protein sequence ID" value="CAL8095626.1"/>
    <property type="molecule type" value="Genomic_DNA"/>
</dbReference>
<keyword evidence="9" id="KW-0233">DNA recombination</keyword>
<sequence length="1351" mass="152410">MRRKRSEAKTGKTTQQNHDSDTDEELDCGSEQPFSSVDVLEGTSQKKVLSFPKGRSIMTPSPFGSSESEDESVDDKLLSDEKKIEKKKTTQMAVKNAPLKRVDKTNDGVVNAKKRKNGSSADLEDAVQGSSNSRGRKEKRMKRTNPTPPVNAVHSKKFKANVDHQKEASDDELSTSSPSQFQSSQSQRVPQSQIEGPYPGVIKTLRLQNFMCHSDFTHNFHSNLNFVTGQNGSGKSALLSGILIALGGKAAVTSRTTSLKSLIQKGKNSCRVSVTLLNRNGLRSFGEEITIERSLTISGGGGYRIKSTGGENANNWRQLRKSELDSILVSLNIQIDNPVAILNQEVARSFLRSKDPKVKFKLFYEGTLLSKLETTIEEAQESISATDKILSHHRNTLHGMRKNIEHLKKKYDKLRELEVVKNKFTSLGHEYLWALVIQQENVVEEALESAAKAKKDLILVNKTLENAEKAYANLNEQSLTEQSTSLRAQIKDKKREFEEIRSEMNEVKKMIIQLRAKEKAATSAVSSKQVMIDKITSQIERITAEQQKISNEDASRDKEIRSELDEQRKQLESVLGSIKSDGDNFQLASDQEREKLQGLDNDARKLRSDIESKKRTITVLGSTSNKYAVFGKEMEMLVAKVQANMHSFVKQPRGPLGAMFRVKDPKYSALVESILKNHMHSFVVGHKNDLALMKELVDSIYGVRGSSQRSSRQSGPVPIIPNIIMTQFAEQPYNVSRHSPSHPGAFTILELLDVDNKDHIVTNTLIDMQSIERILLFETNADAARVLKRVETCPKSLKEAHTLEFFKFTPAPKYSARALHEFKHSRFLKSGKGQQHQIAALKSDIKQLEADLKNLEPLRADIQARESSLRQKYQEKMNEVSSTRRQLSDVQNEIKRHANHVAQKTKRFDLTSYQEELNELKEDQQSQMSIRDSATKELEPLYPKLSVLENKRSHVKGEEEKLISKLGALEEQQDQFQTRILEAEKVIRKLKAKQVTYESSKSKLEKDVAAKERELQEKTNTAIAACSERIDTDKTPDDLQREHENLKIRIRETEAQLGDKVQLKAKLCSKKRKYRALYREYVPLRRLLLLIGQVSDSQVNSFELMKTSMARHLECFFKSMAEKRGYKGRLIADMVNQELYYFVCPDGDSALKTLEAIDTQGEATRSGTMTTAEQTKKNKELRRALVEYSLGLSGGERSFATICFIMSLWQVMECPFYMLDEFDVFMDAFNRKTSQRALIGNAKNFPKFQYILFTPLDLSEVPGPEDACVLRLFPPVRRQTGGATSNNAADDVEPPSGTAVPNSSVSPGASDNSVENIDPLDTHEKNRRAKRGGLIQKTQQSRANVRGIVEQ</sequence>
<feature type="compositionally biased region" description="Low complexity" evidence="13">
    <location>
        <begin position="174"/>
        <end position="193"/>
    </location>
</feature>
<evidence type="ECO:0000256" key="7">
    <source>
        <dbReference type="ARBA" id="ARBA00022840"/>
    </source>
</evidence>
<comment type="similarity">
    <text evidence="3">Belongs to the SMC family. SMC6 subfamily.</text>
</comment>
<evidence type="ECO:0000259" key="14">
    <source>
        <dbReference type="Pfam" id="PF02463"/>
    </source>
</evidence>
<feature type="compositionally biased region" description="Basic and acidic residues" evidence="13">
    <location>
        <begin position="74"/>
        <end position="88"/>
    </location>
</feature>
<comment type="caution">
    <text evidence="15">The sequence shown here is derived from an EMBL/GenBank/DDBJ whole genome shotgun (WGS) entry which is preliminary data.</text>
</comment>
<evidence type="ECO:0000256" key="5">
    <source>
        <dbReference type="ARBA" id="ARBA00022741"/>
    </source>
</evidence>
<evidence type="ECO:0000256" key="6">
    <source>
        <dbReference type="ARBA" id="ARBA00022763"/>
    </source>
</evidence>
<gene>
    <name evidence="15" type="ORF">ODALV1_LOCUS9139</name>
</gene>
<dbReference type="PANTHER" id="PTHR19306:SF6">
    <property type="entry name" value="STRUCTURAL MAINTENANCE OF CHROMOSOMES PROTEIN 6"/>
    <property type="match status" value="1"/>
</dbReference>
<feature type="coiled-coil region" evidence="12">
    <location>
        <begin position="966"/>
        <end position="1056"/>
    </location>
</feature>
<evidence type="ECO:0000256" key="13">
    <source>
        <dbReference type="SAM" id="MobiDB-lite"/>
    </source>
</evidence>
<dbReference type="InterPro" id="IPR003395">
    <property type="entry name" value="RecF/RecN/SMC_N"/>
</dbReference>
<evidence type="ECO:0000256" key="2">
    <source>
        <dbReference type="ARBA" id="ARBA00004286"/>
    </source>
</evidence>
<keyword evidence="16" id="KW-1185">Reference proteome</keyword>
<proteinExistence type="inferred from homology"/>
<keyword evidence="10" id="KW-0234">DNA repair</keyword>
<keyword evidence="7" id="KW-0067">ATP-binding</keyword>
<dbReference type="Proteomes" id="UP001642540">
    <property type="component" value="Unassembled WGS sequence"/>
</dbReference>
<feature type="domain" description="RecF/RecN/SMC N-terminal" evidence="14">
    <location>
        <begin position="202"/>
        <end position="1243"/>
    </location>
</feature>
<keyword evidence="8 12" id="KW-0175">Coiled coil</keyword>
<evidence type="ECO:0000313" key="15">
    <source>
        <dbReference type="EMBL" id="CAL8095626.1"/>
    </source>
</evidence>
<feature type="compositionally biased region" description="Basic residues" evidence="13">
    <location>
        <begin position="134"/>
        <end position="143"/>
    </location>
</feature>
<dbReference type="InterPro" id="IPR027417">
    <property type="entry name" value="P-loop_NTPase"/>
</dbReference>
<keyword evidence="11" id="KW-0539">Nucleus</keyword>
<feature type="coiled-coil region" evidence="12">
    <location>
        <begin position="831"/>
        <end position="893"/>
    </location>
</feature>
<feature type="region of interest" description="Disordered" evidence="13">
    <location>
        <begin position="1280"/>
        <end position="1351"/>
    </location>
</feature>
<evidence type="ECO:0000256" key="8">
    <source>
        <dbReference type="ARBA" id="ARBA00023054"/>
    </source>
</evidence>
<evidence type="ECO:0000256" key="4">
    <source>
        <dbReference type="ARBA" id="ARBA00022454"/>
    </source>
</evidence>
<evidence type="ECO:0000256" key="1">
    <source>
        <dbReference type="ARBA" id="ARBA00004123"/>
    </source>
</evidence>
<comment type="subcellular location">
    <subcellularLocation>
        <location evidence="2">Chromosome</location>
    </subcellularLocation>
    <subcellularLocation>
        <location evidence="1">Nucleus</location>
    </subcellularLocation>
</comment>
<accession>A0ABP1QA91</accession>
<dbReference type="Gene3D" id="3.40.50.300">
    <property type="entry name" value="P-loop containing nucleotide triphosphate hydrolases"/>
    <property type="match status" value="2"/>
</dbReference>
<feature type="coiled-coil region" evidence="12">
    <location>
        <begin position="589"/>
        <end position="616"/>
    </location>
</feature>
<evidence type="ECO:0000256" key="9">
    <source>
        <dbReference type="ARBA" id="ARBA00023172"/>
    </source>
</evidence>
<feature type="compositionally biased region" description="Polar residues" evidence="13">
    <location>
        <begin position="1299"/>
        <end position="1315"/>
    </location>
</feature>
<organism evidence="15 16">
    <name type="scientific">Orchesella dallaii</name>
    <dbReference type="NCBI Taxonomy" id="48710"/>
    <lineage>
        <taxon>Eukaryota</taxon>
        <taxon>Metazoa</taxon>
        <taxon>Ecdysozoa</taxon>
        <taxon>Arthropoda</taxon>
        <taxon>Hexapoda</taxon>
        <taxon>Collembola</taxon>
        <taxon>Entomobryomorpha</taxon>
        <taxon>Entomobryoidea</taxon>
        <taxon>Orchesellidae</taxon>
        <taxon>Orchesellinae</taxon>
        <taxon>Orchesella</taxon>
    </lineage>
</organism>
<protein>
    <recommendedName>
        <fullName evidence="14">RecF/RecN/SMC N-terminal domain-containing protein</fullName>
    </recommendedName>
</protein>
<feature type="coiled-coil region" evidence="12">
    <location>
        <begin position="369"/>
        <end position="552"/>
    </location>
</feature>
<evidence type="ECO:0000256" key="12">
    <source>
        <dbReference type="SAM" id="Coils"/>
    </source>
</evidence>
<evidence type="ECO:0000256" key="3">
    <source>
        <dbReference type="ARBA" id="ARBA00006793"/>
    </source>
</evidence>
<keyword evidence="5" id="KW-0547">Nucleotide-binding</keyword>
<evidence type="ECO:0000256" key="11">
    <source>
        <dbReference type="ARBA" id="ARBA00023242"/>
    </source>
</evidence>
<dbReference type="Pfam" id="PF02463">
    <property type="entry name" value="SMC_N"/>
    <property type="match status" value="1"/>
</dbReference>